<proteinExistence type="predicted"/>
<protein>
    <submittedName>
        <fullName evidence="1">Uncharacterized protein</fullName>
    </submittedName>
</protein>
<reference evidence="1 2" key="1">
    <citation type="submission" date="2016-02" db="EMBL/GenBank/DDBJ databases">
        <title>Band-tailed pigeon sequencing and assembly.</title>
        <authorList>
            <person name="Soares A.E."/>
            <person name="Novak B.J."/>
            <person name="Rice E.S."/>
            <person name="O'Connell B."/>
            <person name="Chang D."/>
            <person name="Weber S."/>
            <person name="Shapiro B."/>
        </authorList>
    </citation>
    <scope>NUCLEOTIDE SEQUENCE [LARGE SCALE GENOMIC DNA]</scope>
    <source>
        <strain evidence="1">BTP2013</strain>
        <tissue evidence="1">Blood</tissue>
    </source>
</reference>
<dbReference type="EMBL" id="LSYS01002888">
    <property type="protein sequence ID" value="OPJ85370.1"/>
    <property type="molecule type" value="Genomic_DNA"/>
</dbReference>
<dbReference type="Proteomes" id="UP000190648">
    <property type="component" value="Unassembled WGS sequence"/>
</dbReference>
<name>A0A1V4KLN4_PATFA</name>
<sequence>MMGSEHSPGEEGGLGQATAWIHYPATCTWLAEAMLYINNNDEEWLRDTISLWIILSRKASSQLGNLAWKPHVLYM</sequence>
<evidence type="ECO:0000313" key="1">
    <source>
        <dbReference type="EMBL" id="OPJ85370.1"/>
    </source>
</evidence>
<dbReference type="AlphaFoldDB" id="A0A1V4KLN4"/>
<gene>
    <name evidence="1" type="ORF">AV530_011791</name>
</gene>
<keyword evidence="2" id="KW-1185">Reference proteome</keyword>
<comment type="caution">
    <text evidence="1">The sequence shown here is derived from an EMBL/GenBank/DDBJ whole genome shotgun (WGS) entry which is preliminary data.</text>
</comment>
<organism evidence="1 2">
    <name type="scientific">Patagioenas fasciata monilis</name>
    <dbReference type="NCBI Taxonomy" id="372326"/>
    <lineage>
        <taxon>Eukaryota</taxon>
        <taxon>Metazoa</taxon>
        <taxon>Chordata</taxon>
        <taxon>Craniata</taxon>
        <taxon>Vertebrata</taxon>
        <taxon>Euteleostomi</taxon>
        <taxon>Archelosauria</taxon>
        <taxon>Archosauria</taxon>
        <taxon>Dinosauria</taxon>
        <taxon>Saurischia</taxon>
        <taxon>Theropoda</taxon>
        <taxon>Coelurosauria</taxon>
        <taxon>Aves</taxon>
        <taxon>Neognathae</taxon>
        <taxon>Neoaves</taxon>
        <taxon>Columbimorphae</taxon>
        <taxon>Columbiformes</taxon>
        <taxon>Columbidae</taxon>
        <taxon>Patagioenas</taxon>
    </lineage>
</organism>
<evidence type="ECO:0000313" key="2">
    <source>
        <dbReference type="Proteomes" id="UP000190648"/>
    </source>
</evidence>
<accession>A0A1V4KLN4</accession>